<accession>A0A455WJF3</accession>
<sequence>MELSAPVDMPFTREAAIKMLRWGAEPEKSPYSHKQIAEWCDRFWCQYLDVDAEPEIESLMPVLTDVETQWDLYLANTYSLEELRAKNFEEEKMPTEWFCDWLQQLA</sequence>
<dbReference type="AlphaFoldDB" id="A0A455WJF3"/>
<evidence type="ECO:0000313" key="1">
    <source>
        <dbReference type="EMBL" id="BBJ06062.1"/>
    </source>
</evidence>
<name>A0A455WJF3_MARNT</name>
<reference evidence="1" key="1">
    <citation type="submission" date="2019-03" db="EMBL/GenBank/DDBJ databases">
        <title>Whole genome analysis of nitrate-reducing bacteria Marinobacter hydrocarbonoclasticus YB03.</title>
        <authorList>
            <person name="Azam A.H."/>
            <person name="Yuk S.R."/>
            <person name="Kamarisima K."/>
            <person name="Miyanaga K."/>
            <person name="Tanji Y."/>
        </authorList>
    </citation>
    <scope>NUCLEOTIDE SEQUENCE</scope>
    <source>
        <strain evidence="1">YB03</strain>
    </source>
</reference>
<dbReference type="EMBL" id="AP019537">
    <property type="protein sequence ID" value="BBJ06062.1"/>
    <property type="molecule type" value="Genomic_DNA"/>
</dbReference>
<organism evidence="1">
    <name type="scientific">Marinobacter nauticus</name>
    <name type="common">Marinobacter hydrocarbonoclasticus</name>
    <name type="synonym">Marinobacter aquaeolei</name>
    <dbReference type="NCBI Taxonomy" id="2743"/>
    <lineage>
        <taxon>Bacteria</taxon>
        <taxon>Pseudomonadati</taxon>
        <taxon>Pseudomonadota</taxon>
        <taxon>Gammaproteobacteria</taxon>
        <taxon>Pseudomonadales</taxon>
        <taxon>Marinobacteraceae</taxon>
        <taxon>Marinobacter</taxon>
    </lineage>
</organism>
<gene>
    <name evidence="1" type="ORF">YBY_39110</name>
</gene>
<protein>
    <submittedName>
        <fullName evidence="1">Uncharacterized protein</fullName>
    </submittedName>
</protein>
<proteinExistence type="predicted"/>